<dbReference type="Proteomes" id="UP001596292">
    <property type="component" value="Unassembled WGS sequence"/>
</dbReference>
<dbReference type="Pfam" id="PF00460">
    <property type="entry name" value="Flg_bb_rod"/>
    <property type="match status" value="1"/>
</dbReference>
<keyword evidence="8" id="KW-0969">Cilium</keyword>
<dbReference type="RefSeq" id="WP_378966256.1">
    <property type="nucleotide sequence ID" value="NZ_JBHSWN010000001.1"/>
</dbReference>
<comment type="caution">
    <text evidence="8">The sequence shown here is derived from an EMBL/GenBank/DDBJ whole genome shotgun (WGS) entry which is preliminary data.</text>
</comment>
<dbReference type="Pfam" id="PF22692">
    <property type="entry name" value="LlgE_F_G_D1"/>
    <property type="match status" value="1"/>
</dbReference>
<sequence>MDIFSALQTSVSGLQAQSYAISNISGNIANSQTTGYKRIDTSFIDLMAEQTAKREVAGTVLAQARLTNTIQGNVVASQVATNMAINGQGFFTVLQKSGDAGGQATFNTQPVYTRRGDFSPDKDGYLVNGAGDYLTGQNIDPATGQTVSTGLIKIANSTLPAKPTSTINYAANLPATPITGKSTTSGSDLYAPADPNSILLTGASTASPQIASGDAANFVNSSIAGPAVTAYTATGAPVTVTTRWAKVQDVNTAATPPVTNSVWNLFYQSDTTASAAKSAWTNVGQSFTFDTAGQLTNPTSGGITIPNLTVSGTNLGSVALNFGQTGLTQYADSSGGATTNTLTQDGYTSGTLSSVAVSGDGKINGTFSNGSVVPLATVGFARFTNPDGLKPDTNGHYFQTVDSGSPLAGLAGSTIVGESTEQSNTDIASEFSKMIVTQQAYSANTRVMSTAQTMMSDLLNVIR</sequence>
<keyword evidence="3 4" id="KW-0975">Bacterial flagellum</keyword>
<reference evidence="9" key="1">
    <citation type="journal article" date="2019" name="Int. J. Syst. Evol. Microbiol.">
        <title>The Global Catalogue of Microorganisms (GCM) 10K type strain sequencing project: providing services to taxonomists for standard genome sequencing and annotation.</title>
        <authorList>
            <consortium name="The Broad Institute Genomics Platform"/>
            <consortium name="The Broad Institute Genome Sequencing Center for Infectious Disease"/>
            <person name="Wu L."/>
            <person name="Ma J."/>
        </authorList>
    </citation>
    <scope>NUCLEOTIDE SEQUENCE [LARGE SCALE GENOMIC DNA]</scope>
    <source>
        <strain evidence="9">CCUG 48316</strain>
    </source>
</reference>
<dbReference type="InterPro" id="IPR053967">
    <property type="entry name" value="LlgE_F_G-like_D1"/>
</dbReference>
<proteinExistence type="inferred from homology"/>
<feature type="domain" description="Flagellar basal body rod protein N-terminal" evidence="5">
    <location>
        <begin position="7"/>
        <end position="37"/>
    </location>
</feature>
<dbReference type="InterPro" id="IPR010930">
    <property type="entry name" value="Flg_bb/hook_C_dom"/>
</dbReference>
<evidence type="ECO:0000256" key="2">
    <source>
        <dbReference type="ARBA" id="ARBA00009677"/>
    </source>
</evidence>
<feature type="domain" description="Flagellar basal-body/hook protein C-terminal" evidence="6">
    <location>
        <begin position="420"/>
        <end position="460"/>
    </location>
</feature>
<evidence type="ECO:0000313" key="9">
    <source>
        <dbReference type="Proteomes" id="UP001596292"/>
    </source>
</evidence>
<feature type="domain" description="Flagellar hook protein FlgE/F/G-like D1" evidence="7">
    <location>
        <begin position="84"/>
        <end position="138"/>
    </location>
</feature>
<name>A0ABW2BD59_9HYPH</name>
<dbReference type="PANTHER" id="PTHR30435">
    <property type="entry name" value="FLAGELLAR PROTEIN"/>
    <property type="match status" value="1"/>
</dbReference>
<comment type="similarity">
    <text evidence="2 4">Belongs to the flagella basal body rod proteins family.</text>
</comment>
<dbReference type="PANTHER" id="PTHR30435:SF1">
    <property type="entry name" value="FLAGELLAR HOOK PROTEIN FLGE"/>
    <property type="match status" value="1"/>
</dbReference>
<dbReference type="InterPro" id="IPR020013">
    <property type="entry name" value="Flagellar_FlgE/F/G"/>
</dbReference>
<keyword evidence="8" id="KW-0966">Cell projection</keyword>
<dbReference type="InterPro" id="IPR001444">
    <property type="entry name" value="Flag_bb_rod_N"/>
</dbReference>
<comment type="function">
    <text evidence="4">A flexible structure which links the flagellar filament to the drive apparatus in the basal body.</text>
</comment>
<evidence type="ECO:0000256" key="4">
    <source>
        <dbReference type="RuleBase" id="RU362116"/>
    </source>
</evidence>
<evidence type="ECO:0000259" key="5">
    <source>
        <dbReference type="Pfam" id="PF00460"/>
    </source>
</evidence>
<dbReference type="NCBIfam" id="TIGR03506">
    <property type="entry name" value="FlgEFG_subfam"/>
    <property type="match status" value="1"/>
</dbReference>
<evidence type="ECO:0000256" key="1">
    <source>
        <dbReference type="ARBA" id="ARBA00004117"/>
    </source>
</evidence>
<evidence type="ECO:0000259" key="7">
    <source>
        <dbReference type="Pfam" id="PF22692"/>
    </source>
</evidence>
<evidence type="ECO:0000256" key="3">
    <source>
        <dbReference type="ARBA" id="ARBA00023143"/>
    </source>
</evidence>
<dbReference type="EMBL" id="JBHSWN010000001">
    <property type="protein sequence ID" value="MFC6788338.1"/>
    <property type="molecule type" value="Genomic_DNA"/>
</dbReference>
<keyword evidence="8" id="KW-0282">Flagellum</keyword>
<comment type="subcellular location">
    <subcellularLocation>
        <location evidence="1 4">Bacterial flagellum basal body</location>
    </subcellularLocation>
</comment>
<keyword evidence="9" id="KW-1185">Reference proteome</keyword>
<dbReference type="InterPro" id="IPR037925">
    <property type="entry name" value="FlgE/F/G-like"/>
</dbReference>
<evidence type="ECO:0000313" key="8">
    <source>
        <dbReference type="EMBL" id="MFC6788338.1"/>
    </source>
</evidence>
<organism evidence="8 9">
    <name type="scientific">Methylobacterium komagatae</name>
    <dbReference type="NCBI Taxonomy" id="374425"/>
    <lineage>
        <taxon>Bacteria</taxon>
        <taxon>Pseudomonadati</taxon>
        <taxon>Pseudomonadota</taxon>
        <taxon>Alphaproteobacteria</taxon>
        <taxon>Hyphomicrobiales</taxon>
        <taxon>Methylobacteriaceae</taxon>
        <taxon>Methylobacterium</taxon>
    </lineage>
</organism>
<accession>A0ABW2BD59</accession>
<gene>
    <name evidence="8" type="ORF">ACFQE0_01045</name>
</gene>
<dbReference type="Pfam" id="PF06429">
    <property type="entry name" value="Flg_bbr_C"/>
    <property type="match status" value="1"/>
</dbReference>
<protein>
    <recommendedName>
        <fullName evidence="4">Flagellar hook protein FlgE</fullName>
    </recommendedName>
</protein>
<dbReference type="SUPFAM" id="SSF117143">
    <property type="entry name" value="Flagellar hook protein flgE"/>
    <property type="match status" value="1"/>
</dbReference>
<evidence type="ECO:0000259" key="6">
    <source>
        <dbReference type="Pfam" id="PF06429"/>
    </source>
</evidence>